<feature type="compositionally biased region" description="Basic and acidic residues" evidence="1">
    <location>
        <begin position="39"/>
        <end position="51"/>
    </location>
</feature>
<protein>
    <submittedName>
        <fullName evidence="2">Uncharacterized protein</fullName>
    </submittedName>
</protein>
<dbReference type="Proteomes" id="UP001041814">
    <property type="component" value="Unassembled WGS sequence"/>
</dbReference>
<organism evidence="2 3">
    <name type="scientific">Rubrivivax gelatinosus</name>
    <name type="common">Rhodocyclus gelatinosus</name>
    <name type="synonym">Rhodopseudomonas gelatinosa</name>
    <dbReference type="NCBI Taxonomy" id="28068"/>
    <lineage>
        <taxon>Bacteria</taxon>
        <taxon>Pseudomonadati</taxon>
        <taxon>Pseudomonadota</taxon>
        <taxon>Betaproteobacteria</taxon>
        <taxon>Burkholderiales</taxon>
        <taxon>Sphaerotilaceae</taxon>
        <taxon>Rubrivivax</taxon>
    </lineage>
</organism>
<reference evidence="2" key="2">
    <citation type="journal article" date="2020" name="Microorganisms">
        <title>Osmotic Adaptation and Compatible Solute Biosynthesis of Phototrophic Bacteria as Revealed from Genome Analyses.</title>
        <authorList>
            <person name="Imhoff J.F."/>
            <person name="Rahn T."/>
            <person name="Kunzel S."/>
            <person name="Keller A."/>
            <person name="Neulinger S.C."/>
        </authorList>
    </citation>
    <scope>NUCLEOTIDE SEQUENCE</scope>
    <source>
        <strain evidence="2">IM 151</strain>
    </source>
</reference>
<reference evidence="2" key="1">
    <citation type="submission" date="2017-08" db="EMBL/GenBank/DDBJ databases">
        <authorList>
            <person name="Imhoff J.F."/>
            <person name="Rahn T."/>
            <person name="Kuenzel S."/>
            <person name="Neulinger S.C."/>
        </authorList>
    </citation>
    <scope>NUCLEOTIDE SEQUENCE</scope>
    <source>
        <strain evidence="2">IM 151</strain>
    </source>
</reference>
<keyword evidence="3" id="KW-1185">Reference proteome</keyword>
<name>A0ABS1E279_RUBGE</name>
<evidence type="ECO:0000256" key="1">
    <source>
        <dbReference type="SAM" id="MobiDB-lite"/>
    </source>
</evidence>
<evidence type="ECO:0000313" key="2">
    <source>
        <dbReference type="EMBL" id="MBK1715943.1"/>
    </source>
</evidence>
<comment type="caution">
    <text evidence="2">The sequence shown here is derived from an EMBL/GenBank/DDBJ whole genome shotgun (WGS) entry which is preliminary data.</text>
</comment>
<proteinExistence type="predicted"/>
<gene>
    <name evidence="2" type="ORF">CKO43_24665</name>
</gene>
<sequence length="63" mass="7116">MSALRVTDPFDPEPAAPPVPQLSWPQRRPGAAVAETESSEARQQDERAERSWRRHARPALQRA</sequence>
<dbReference type="EMBL" id="NRRU01000184">
    <property type="protein sequence ID" value="MBK1715943.1"/>
    <property type="molecule type" value="Genomic_DNA"/>
</dbReference>
<evidence type="ECO:0000313" key="3">
    <source>
        <dbReference type="Proteomes" id="UP001041814"/>
    </source>
</evidence>
<feature type="region of interest" description="Disordered" evidence="1">
    <location>
        <begin position="1"/>
        <end position="63"/>
    </location>
</feature>
<accession>A0ABS1E279</accession>
<dbReference type="RefSeq" id="WP_200228793.1">
    <property type="nucleotide sequence ID" value="NZ_NRRT01000024.1"/>
</dbReference>